<feature type="region of interest" description="Disordered" evidence="1">
    <location>
        <begin position="43"/>
        <end position="65"/>
    </location>
</feature>
<gene>
    <name evidence="2" type="ORF">RIMI_LOCUS17587266</name>
</gene>
<evidence type="ECO:0000256" key="1">
    <source>
        <dbReference type="SAM" id="MobiDB-lite"/>
    </source>
</evidence>
<feature type="compositionally biased region" description="Basic residues" evidence="1">
    <location>
        <begin position="96"/>
        <end position="106"/>
    </location>
</feature>
<proteinExistence type="predicted"/>
<feature type="region of interest" description="Disordered" evidence="1">
    <location>
        <begin position="82"/>
        <end position="119"/>
    </location>
</feature>
<feature type="region of interest" description="Disordered" evidence="1">
    <location>
        <begin position="140"/>
        <end position="166"/>
    </location>
</feature>
<dbReference type="EMBL" id="CAUEEQ010051628">
    <property type="protein sequence ID" value="CAJ0961180.1"/>
    <property type="molecule type" value="Genomic_DNA"/>
</dbReference>
<accession>A0ABN9M7Q9</accession>
<comment type="caution">
    <text evidence="2">The sequence shown here is derived from an EMBL/GenBank/DDBJ whole genome shotgun (WGS) entry which is preliminary data.</text>
</comment>
<reference evidence="2" key="1">
    <citation type="submission" date="2023-07" db="EMBL/GenBank/DDBJ databases">
        <authorList>
            <person name="Stuckert A."/>
        </authorList>
    </citation>
    <scope>NUCLEOTIDE SEQUENCE</scope>
</reference>
<evidence type="ECO:0000313" key="3">
    <source>
        <dbReference type="Proteomes" id="UP001176940"/>
    </source>
</evidence>
<sequence>MAQEEMDVDLSGGSFLPEPPLFSRIALDPSLVFSNVPGQRAVDRSAEAGGADRQGVTRPIYSPSLSHTSSALHMLQGALEQLRQAAEHRSATQQTRARRTSARSRQRASSQRVGGMRRNQAFHNLFQLSGNLRTAMSANEGNEAWNSGPTRAPPEARATAPTRLWS</sequence>
<keyword evidence="3" id="KW-1185">Reference proteome</keyword>
<evidence type="ECO:0000313" key="2">
    <source>
        <dbReference type="EMBL" id="CAJ0961180.1"/>
    </source>
</evidence>
<protein>
    <submittedName>
        <fullName evidence="2">Uncharacterized protein</fullName>
    </submittedName>
</protein>
<feature type="compositionally biased region" description="Low complexity" evidence="1">
    <location>
        <begin position="149"/>
        <end position="166"/>
    </location>
</feature>
<name>A0ABN9M7Q9_9NEOB</name>
<dbReference type="Proteomes" id="UP001176940">
    <property type="component" value="Unassembled WGS sequence"/>
</dbReference>
<organism evidence="2 3">
    <name type="scientific">Ranitomeya imitator</name>
    <name type="common">mimic poison frog</name>
    <dbReference type="NCBI Taxonomy" id="111125"/>
    <lineage>
        <taxon>Eukaryota</taxon>
        <taxon>Metazoa</taxon>
        <taxon>Chordata</taxon>
        <taxon>Craniata</taxon>
        <taxon>Vertebrata</taxon>
        <taxon>Euteleostomi</taxon>
        <taxon>Amphibia</taxon>
        <taxon>Batrachia</taxon>
        <taxon>Anura</taxon>
        <taxon>Neobatrachia</taxon>
        <taxon>Hyloidea</taxon>
        <taxon>Dendrobatidae</taxon>
        <taxon>Dendrobatinae</taxon>
        <taxon>Ranitomeya</taxon>
    </lineage>
</organism>